<dbReference type="PANTHER" id="PTHR30561">
    <property type="entry name" value="SMR FAMILY PROTON-DEPENDENT DRUG EFFLUX TRANSPORTER SUGE"/>
    <property type="match status" value="1"/>
</dbReference>
<comment type="similarity">
    <text evidence="7">Belongs to the drug/metabolite transporter (DMT) superfamily. Small multidrug resistance (SMR) (TC 2.A.7.1) family.</text>
</comment>
<evidence type="ECO:0000256" key="7">
    <source>
        <dbReference type="RuleBase" id="RU003942"/>
    </source>
</evidence>
<evidence type="ECO:0000256" key="8">
    <source>
        <dbReference type="SAM" id="Phobius"/>
    </source>
</evidence>
<feature type="transmembrane region" description="Helical" evidence="8">
    <location>
        <begin position="83"/>
        <end position="102"/>
    </location>
</feature>
<evidence type="ECO:0000256" key="1">
    <source>
        <dbReference type="ARBA" id="ARBA00004651"/>
    </source>
</evidence>
<feature type="transmembrane region" description="Helical" evidence="8">
    <location>
        <begin position="32"/>
        <end position="49"/>
    </location>
</feature>
<dbReference type="Proteomes" id="UP001203665">
    <property type="component" value="Unassembled WGS sequence"/>
</dbReference>
<evidence type="ECO:0000256" key="5">
    <source>
        <dbReference type="ARBA" id="ARBA00022989"/>
    </source>
</evidence>
<evidence type="ECO:0000256" key="2">
    <source>
        <dbReference type="ARBA" id="ARBA00022448"/>
    </source>
</evidence>
<evidence type="ECO:0000256" key="6">
    <source>
        <dbReference type="ARBA" id="ARBA00023136"/>
    </source>
</evidence>
<dbReference type="PANTHER" id="PTHR30561:SF0">
    <property type="entry name" value="GUANIDINIUM EXPORTER"/>
    <property type="match status" value="1"/>
</dbReference>
<name>A0ABT0XNX5_9BACI</name>
<protein>
    <submittedName>
        <fullName evidence="9">Multidrug efflux SMR transporter</fullName>
    </submittedName>
</protein>
<comment type="caution">
    <text evidence="9">The sequence shown here is derived from an EMBL/GenBank/DDBJ whole genome shotgun (WGS) entry which is preliminary data.</text>
</comment>
<organism evidence="9 10">
    <name type="scientific">Alkalicoccobacillus plakortidis</name>
    <dbReference type="NCBI Taxonomy" id="444060"/>
    <lineage>
        <taxon>Bacteria</taxon>
        <taxon>Bacillati</taxon>
        <taxon>Bacillota</taxon>
        <taxon>Bacilli</taxon>
        <taxon>Bacillales</taxon>
        <taxon>Bacillaceae</taxon>
        <taxon>Alkalicoccobacillus</taxon>
    </lineage>
</organism>
<evidence type="ECO:0000256" key="4">
    <source>
        <dbReference type="ARBA" id="ARBA00022692"/>
    </source>
</evidence>
<evidence type="ECO:0000313" key="9">
    <source>
        <dbReference type="EMBL" id="MCM2677440.1"/>
    </source>
</evidence>
<evidence type="ECO:0000313" key="10">
    <source>
        <dbReference type="Proteomes" id="UP001203665"/>
    </source>
</evidence>
<keyword evidence="10" id="KW-1185">Reference proteome</keyword>
<reference evidence="9" key="1">
    <citation type="submission" date="2022-06" db="EMBL/GenBank/DDBJ databases">
        <title>Alkalicoccobacillus porphyridii sp. nov., isolated from a marine red alga, Porphyridium purpureum and reclassification of Shouchella plakortidis and Shouchella gibsonii as Alkalicoccobacillus plakortidis comb. nov. and Alkalicoccobacillus gibsonii comb. nov.</title>
        <authorList>
            <person name="Kim K.H."/>
            <person name="Lee J.K."/>
            <person name="Han D.M."/>
            <person name="Baek J.H."/>
            <person name="Jeon C.O."/>
        </authorList>
    </citation>
    <scope>NUCLEOTIDE SEQUENCE</scope>
    <source>
        <strain evidence="9">DSM 19153</strain>
    </source>
</reference>
<evidence type="ECO:0000256" key="3">
    <source>
        <dbReference type="ARBA" id="ARBA00022475"/>
    </source>
</evidence>
<dbReference type="EMBL" id="JAMQJY010000004">
    <property type="protein sequence ID" value="MCM2677440.1"/>
    <property type="molecule type" value="Genomic_DNA"/>
</dbReference>
<keyword evidence="4 7" id="KW-0812">Transmembrane</keyword>
<keyword evidence="6 8" id="KW-0472">Membrane</keyword>
<dbReference type="InterPro" id="IPR045324">
    <property type="entry name" value="Small_multidrug_res"/>
</dbReference>
<dbReference type="InterPro" id="IPR037185">
    <property type="entry name" value="EmrE-like"/>
</dbReference>
<dbReference type="Gene3D" id="1.10.3730.20">
    <property type="match status" value="1"/>
</dbReference>
<comment type="subcellular location">
    <subcellularLocation>
        <location evidence="1 7">Cell membrane</location>
        <topology evidence="1 7">Multi-pass membrane protein</topology>
    </subcellularLocation>
</comment>
<keyword evidence="2" id="KW-0813">Transport</keyword>
<dbReference type="SUPFAM" id="SSF103481">
    <property type="entry name" value="Multidrug resistance efflux transporter EmrE"/>
    <property type="match status" value="1"/>
</dbReference>
<keyword evidence="3" id="KW-1003">Cell membrane</keyword>
<dbReference type="RefSeq" id="WP_251611232.1">
    <property type="nucleotide sequence ID" value="NZ_JAMQJY010000004.1"/>
</dbReference>
<dbReference type="InterPro" id="IPR000390">
    <property type="entry name" value="Small_drug/metabolite_transptr"/>
</dbReference>
<proteinExistence type="inferred from homology"/>
<keyword evidence="5 8" id="KW-1133">Transmembrane helix</keyword>
<gene>
    <name evidence="9" type="ORF">NDM98_19665</name>
</gene>
<accession>A0ABT0XNX5</accession>
<dbReference type="Pfam" id="PF00893">
    <property type="entry name" value="Multi_Drug_Res"/>
    <property type="match status" value="1"/>
</dbReference>
<feature type="transmembrane region" description="Helical" evidence="8">
    <location>
        <begin position="56"/>
        <end position="77"/>
    </location>
</feature>
<sequence length="103" mass="11290">MSWIALLIAGCLEVVGVLNVKRLGENKKNALYYMVLSFGLSFFLLSYAMNEIPMGMAYATWTGIGTVGSALLGMIIFNESSDWKRLFCIALILFSAVGLKVIV</sequence>